<dbReference type="InterPro" id="IPR029069">
    <property type="entry name" value="HotDog_dom_sf"/>
</dbReference>
<comment type="similarity">
    <text evidence="1">Belongs to the thioesterase PaaI family.</text>
</comment>
<dbReference type="AlphaFoldDB" id="A0A6A6P164"/>
<dbReference type="SUPFAM" id="SSF54637">
    <property type="entry name" value="Thioesterase/thiol ester dehydrase-isomerase"/>
    <property type="match status" value="1"/>
</dbReference>
<dbReference type="Proteomes" id="UP000799766">
    <property type="component" value="Unassembled WGS sequence"/>
</dbReference>
<dbReference type="Gene3D" id="3.10.129.10">
    <property type="entry name" value="Hotdog Thioesterase"/>
    <property type="match status" value="1"/>
</dbReference>
<feature type="domain" description="Thioesterase" evidence="2">
    <location>
        <begin position="89"/>
        <end position="163"/>
    </location>
</feature>
<dbReference type="PANTHER" id="PTHR21660">
    <property type="entry name" value="THIOESTERASE SUPERFAMILY MEMBER-RELATED"/>
    <property type="match status" value="1"/>
</dbReference>
<dbReference type="CDD" id="cd03443">
    <property type="entry name" value="PaaI_thioesterase"/>
    <property type="match status" value="1"/>
</dbReference>
<gene>
    <name evidence="3" type="ORF">BDY21DRAFT_343981</name>
</gene>
<dbReference type="Pfam" id="PF03061">
    <property type="entry name" value="4HBT"/>
    <property type="match status" value="1"/>
</dbReference>
<evidence type="ECO:0000259" key="2">
    <source>
        <dbReference type="Pfam" id="PF03061"/>
    </source>
</evidence>
<evidence type="ECO:0000313" key="3">
    <source>
        <dbReference type="EMBL" id="KAF2457482.1"/>
    </source>
</evidence>
<evidence type="ECO:0000256" key="1">
    <source>
        <dbReference type="ARBA" id="ARBA00008324"/>
    </source>
</evidence>
<evidence type="ECO:0000313" key="4">
    <source>
        <dbReference type="Proteomes" id="UP000799766"/>
    </source>
</evidence>
<reference evidence="3" key="1">
    <citation type="journal article" date="2020" name="Stud. Mycol.">
        <title>101 Dothideomycetes genomes: a test case for predicting lifestyles and emergence of pathogens.</title>
        <authorList>
            <person name="Haridas S."/>
            <person name="Albert R."/>
            <person name="Binder M."/>
            <person name="Bloem J."/>
            <person name="Labutti K."/>
            <person name="Salamov A."/>
            <person name="Andreopoulos B."/>
            <person name="Baker S."/>
            <person name="Barry K."/>
            <person name="Bills G."/>
            <person name="Bluhm B."/>
            <person name="Cannon C."/>
            <person name="Castanera R."/>
            <person name="Culley D."/>
            <person name="Daum C."/>
            <person name="Ezra D."/>
            <person name="Gonzalez J."/>
            <person name="Henrissat B."/>
            <person name="Kuo A."/>
            <person name="Liang C."/>
            <person name="Lipzen A."/>
            <person name="Lutzoni F."/>
            <person name="Magnuson J."/>
            <person name="Mondo S."/>
            <person name="Nolan M."/>
            <person name="Ohm R."/>
            <person name="Pangilinan J."/>
            <person name="Park H.-J."/>
            <person name="Ramirez L."/>
            <person name="Alfaro M."/>
            <person name="Sun H."/>
            <person name="Tritt A."/>
            <person name="Yoshinaga Y."/>
            <person name="Zwiers L.-H."/>
            <person name="Turgeon B."/>
            <person name="Goodwin S."/>
            <person name="Spatafora J."/>
            <person name="Crous P."/>
            <person name="Grigoriev I."/>
        </authorList>
    </citation>
    <scope>NUCLEOTIDE SEQUENCE</scope>
    <source>
        <strain evidence="3">ATCC 16933</strain>
    </source>
</reference>
<dbReference type="OrthoDB" id="46529at2759"/>
<protein>
    <submittedName>
        <fullName evidence="3">HotDog domain-containing protein</fullName>
    </submittedName>
</protein>
<keyword evidence="4" id="KW-1185">Reference proteome</keyword>
<dbReference type="InterPro" id="IPR039298">
    <property type="entry name" value="ACOT13"/>
</dbReference>
<accession>A0A6A6P164</accession>
<name>A0A6A6P164_9PEZI</name>
<organism evidence="3 4">
    <name type="scientific">Lineolata rhizophorae</name>
    <dbReference type="NCBI Taxonomy" id="578093"/>
    <lineage>
        <taxon>Eukaryota</taxon>
        <taxon>Fungi</taxon>
        <taxon>Dikarya</taxon>
        <taxon>Ascomycota</taxon>
        <taxon>Pezizomycotina</taxon>
        <taxon>Dothideomycetes</taxon>
        <taxon>Dothideomycetes incertae sedis</taxon>
        <taxon>Lineolatales</taxon>
        <taxon>Lineolataceae</taxon>
        <taxon>Lineolata</taxon>
    </lineage>
</organism>
<dbReference type="GO" id="GO:0047617">
    <property type="term" value="F:fatty acyl-CoA hydrolase activity"/>
    <property type="evidence" value="ECO:0007669"/>
    <property type="project" value="InterPro"/>
</dbReference>
<proteinExistence type="inferred from homology"/>
<dbReference type="InterPro" id="IPR006683">
    <property type="entry name" value="Thioestr_dom"/>
</dbReference>
<sequence>MPSKDSTQLSSEVASLAAASSPSIDLSTAPPPDNDPAILAHLANVHIDRLIAHSPIYAFLLSRASFICAKRGAFRARLALGPEHLNSRGSLHGSVSATVVDWAGGLAVASWDGRFRTGVSTDIHVSYLGGAREGEVVEVEAVAQKVGGSMAFTTVEVWAVEGAQRKRLVVSGRHTKFLKEPGQRAEGSGQGAGRS</sequence>
<dbReference type="EMBL" id="MU001680">
    <property type="protein sequence ID" value="KAF2457482.1"/>
    <property type="molecule type" value="Genomic_DNA"/>
</dbReference>
<dbReference type="PANTHER" id="PTHR21660:SF11">
    <property type="entry name" value="FAMILY PROTEIN, PUTATIVE (AFU_ORTHOLOGUE AFUA_4G04355)-RELATED"/>
    <property type="match status" value="1"/>
</dbReference>